<dbReference type="EMBL" id="QUTG01003800">
    <property type="protein sequence ID" value="RHY90259.1"/>
    <property type="molecule type" value="Genomic_DNA"/>
</dbReference>
<dbReference type="Proteomes" id="UP000285712">
    <property type="component" value="Unassembled WGS sequence"/>
</dbReference>
<evidence type="ECO:0008006" key="5">
    <source>
        <dbReference type="Google" id="ProtNLM"/>
    </source>
</evidence>
<evidence type="ECO:0000313" key="4">
    <source>
        <dbReference type="Proteomes" id="UP000285712"/>
    </source>
</evidence>
<dbReference type="EMBL" id="QUTH01004537">
    <property type="protein sequence ID" value="RHZ13344.1"/>
    <property type="molecule type" value="Genomic_DNA"/>
</dbReference>
<dbReference type="Proteomes" id="UP000285430">
    <property type="component" value="Unassembled WGS sequence"/>
</dbReference>
<accession>A0A3R6XSG2</accession>
<gene>
    <name evidence="1" type="ORF">DYB35_010623</name>
    <name evidence="2" type="ORF">DYB37_005405</name>
</gene>
<dbReference type="VEuPathDB" id="FungiDB:H257_09149"/>
<name>A0A3R6XSG2_APHAT</name>
<evidence type="ECO:0000313" key="2">
    <source>
        <dbReference type="EMBL" id="RHZ13344.1"/>
    </source>
</evidence>
<proteinExistence type="predicted"/>
<evidence type="ECO:0000313" key="3">
    <source>
        <dbReference type="Proteomes" id="UP000285430"/>
    </source>
</evidence>
<dbReference type="AlphaFoldDB" id="A0A3R6XSG2"/>
<reference evidence="3 4" key="1">
    <citation type="submission" date="2018-08" db="EMBL/GenBank/DDBJ databases">
        <title>Aphanomyces genome sequencing and annotation.</title>
        <authorList>
            <person name="Minardi D."/>
            <person name="Oidtmann B."/>
            <person name="Van Der Giezen M."/>
            <person name="Studholme D.J."/>
        </authorList>
    </citation>
    <scope>NUCLEOTIDE SEQUENCE [LARGE SCALE GENOMIC DNA]</scope>
    <source>
        <strain evidence="2 3">Da</strain>
        <strain evidence="1 4">Sv</strain>
    </source>
</reference>
<evidence type="ECO:0000313" key="1">
    <source>
        <dbReference type="EMBL" id="RHY90259.1"/>
    </source>
</evidence>
<protein>
    <recommendedName>
        <fullName evidence="5">BZIP domain-containing protein</fullName>
    </recommendedName>
</protein>
<sequence length="256" mass="29083">MQSTAISIADRVEARRAKRRNRSKISQRKYRANQKASNTQLVEYVRELEMNNLRLEARLSVLHERQGVSQCIASIKEYLQLFEHGYNPRGGDVGRTNRQEEFVHKLVTPNVDYNGKIGVDYLLDQWATYYALFESFRIEWTTIQVLTVDEHAIVLESTVFMHVLVTATSVCALFPHLAQHRADLADKLVGTKLTVPLRALFTHDAHTHQVMRVQATASVAVALVKHLNSVEEASEALLGALLDDNLLLDLQHHHTP</sequence>
<comment type="caution">
    <text evidence="1">The sequence shown here is derived from an EMBL/GenBank/DDBJ whole genome shotgun (WGS) entry which is preliminary data.</text>
</comment>
<organism evidence="1 4">
    <name type="scientific">Aphanomyces astaci</name>
    <name type="common">Crayfish plague agent</name>
    <dbReference type="NCBI Taxonomy" id="112090"/>
    <lineage>
        <taxon>Eukaryota</taxon>
        <taxon>Sar</taxon>
        <taxon>Stramenopiles</taxon>
        <taxon>Oomycota</taxon>
        <taxon>Saprolegniomycetes</taxon>
        <taxon>Saprolegniales</taxon>
        <taxon>Verrucalvaceae</taxon>
        <taxon>Aphanomyces</taxon>
    </lineage>
</organism>